<dbReference type="VEuPathDB" id="FungiDB:PMAA_007140"/>
<evidence type="ECO:0000256" key="1">
    <source>
        <dbReference type="SAM" id="MobiDB-lite"/>
    </source>
</evidence>
<dbReference type="AlphaFoldDB" id="B6QUC7"/>
<dbReference type="OrthoDB" id="445007at2759"/>
<keyword evidence="3" id="KW-1185">Reference proteome</keyword>
<proteinExistence type="predicted"/>
<dbReference type="EMBL" id="DS995905">
    <property type="protein sequence ID" value="EEA19948.1"/>
    <property type="molecule type" value="Genomic_DNA"/>
</dbReference>
<dbReference type="Proteomes" id="UP000001294">
    <property type="component" value="Unassembled WGS sequence"/>
</dbReference>
<evidence type="ECO:0000313" key="3">
    <source>
        <dbReference type="Proteomes" id="UP000001294"/>
    </source>
</evidence>
<gene>
    <name evidence="2" type="ORF">PMAA_007140</name>
</gene>
<accession>B6QUC7</accession>
<feature type="region of interest" description="Disordered" evidence="1">
    <location>
        <begin position="320"/>
        <end position="352"/>
    </location>
</feature>
<dbReference type="PANTHER" id="PTHR31630:SF6">
    <property type="entry name" value="PHYTANOYL-COA DIOXYGENASE-RELATED"/>
    <property type="match status" value="1"/>
</dbReference>
<dbReference type="InterPro" id="IPR027443">
    <property type="entry name" value="IPNS-like_sf"/>
</dbReference>
<dbReference type="SUPFAM" id="SSF51197">
    <property type="entry name" value="Clavaminate synthase-like"/>
    <property type="match status" value="1"/>
</dbReference>
<evidence type="ECO:0000313" key="2">
    <source>
        <dbReference type="EMBL" id="EEA19948.1"/>
    </source>
</evidence>
<name>B6QUC7_TALMQ</name>
<organism evidence="2 3">
    <name type="scientific">Talaromyces marneffei (strain ATCC 18224 / CBS 334.59 / QM 7333)</name>
    <name type="common">Penicillium marneffei</name>
    <dbReference type="NCBI Taxonomy" id="441960"/>
    <lineage>
        <taxon>Eukaryota</taxon>
        <taxon>Fungi</taxon>
        <taxon>Dikarya</taxon>
        <taxon>Ascomycota</taxon>
        <taxon>Pezizomycotina</taxon>
        <taxon>Eurotiomycetes</taxon>
        <taxon>Eurotiomycetidae</taxon>
        <taxon>Eurotiales</taxon>
        <taxon>Trichocomaceae</taxon>
        <taxon>Talaromyces</taxon>
        <taxon>Talaromyces sect. Talaromyces</taxon>
    </lineage>
</organism>
<evidence type="ECO:0008006" key="4">
    <source>
        <dbReference type="Google" id="ProtNLM"/>
    </source>
</evidence>
<reference evidence="3" key="1">
    <citation type="journal article" date="2015" name="Genome Announc.">
        <title>Genome sequence of the AIDS-associated pathogen Penicillium marneffei (ATCC18224) and its near taxonomic relative Talaromyces stipitatus (ATCC10500).</title>
        <authorList>
            <person name="Nierman W.C."/>
            <person name="Fedorova-Abrams N.D."/>
            <person name="Andrianopoulos A."/>
        </authorList>
    </citation>
    <scope>NUCLEOTIDE SEQUENCE [LARGE SCALE GENOMIC DNA]</scope>
    <source>
        <strain evidence="3">ATCC 18224 / CBS 334.59 / QM 7333</strain>
    </source>
</reference>
<dbReference type="Gene3D" id="2.60.120.330">
    <property type="entry name" value="B-lactam Antibiotic, Isopenicillin N Synthase, Chain"/>
    <property type="match status" value="1"/>
</dbReference>
<dbReference type="HOGENOM" id="CLU_049199_0_0_1"/>
<sequence>MASQTTTKTGTREVPTLKLRGHDTKQESVIREADPMHKTPNWLVELHTKGWTVVPQTIPRERALIYAEKAYRWLESWKLGFDRKNPNTRNATNLPFHTRGGLYNSYGIGHEQFVWDLKSEPGLIEKFEKIWGTRELLVSYDGMNLSIPEKEREKTDPIFAPWAHVDQSPLNGEFNCVQGILNLLPNGPQDGGLTVFEGSSALYTELWKHFDHKKGETGWNPQAFQFIDDEMSQWLESKGCKWVKVCAQPGDLLLWDSRCIHYGAVPSSTNDRFAAYICYKPASNVSAEDKKRRLEAFKNGQSTTHDPASFRVIERLPPAEHPSYEAAAERSYSKPTLSKRGKEIAGLDSYEV</sequence>
<protein>
    <recommendedName>
        <fullName evidence="4">Phytanoyl-CoA dioxygenase</fullName>
    </recommendedName>
</protein>
<dbReference type="PhylomeDB" id="B6QUC7"/>
<dbReference type="PANTHER" id="PTHR31630">
    <property type="entry name" value="PHYTANOYL-COA DIOXYGENASE-RELATED-RELATED"/>
    <property type="match status" value="1"/>
</dbReference>